<name>A0A1I8BRQ6_MELHA</name>
<dbReference type="Proteomes" id="UP000095281">
    <property type="component" value="Unplaced"/>
</dbReference>
<protein>
    <submittedName>
        <fullName evidence="3">Uncharacterized protein</fullName>
    </submittedName>
</protein>
<evidence type="ECO:0000313" key="2">
    <source>
        <dbReference type="Proteomes" id="UP000095281"/>
    </source>
</evidence>
<organism evidence="2 3">
    <name type="scientific">Meloidogyne hapla</name>
    <name type="common">Root-knot nematode worm</name>
    <dbReference type="NCBI Taxonomy" id="6305"/>
    <lineage>
        <taxon>Eukaryota</taxon>
        <taxon>Metazoa</taxon>
        <taxon>Ecdysozoa</taxon>
        <taxon>Nematoda</taxon>
        <taxon>Chromadorea</taxon>
        <taxon>Rhabditida</taxon>
        <taxon>Tylenchina</taxon>
        <taxon>Tylenchomorpha</taxon>
        <taxon>Tylenchoidea</taxon>
        <taxon>Meloidogynidae</taxon>
        <taxon>Meloidogyninae</taxon>
        <taxon>Meloidogyne</taxon>
    </lineage>
</organism>
<evidence type="ECO:0000313" key="3">
    <source>
        <dbReference type="WBParaSite" id="MhA1_Contig484.frz3.gene20"/>
    </source>
</evidence>
<reference evidence="3" key="1">
    <citation type="submission" date="2016-11" db="UniProtKB">
        <authorList>
            <consortium name="WormBaseParasite"/>
        </authorList>
    </citation>
    <scope>IDENTIFICATION</scope>
</reference>
<dbReference type="AlphaFoldDB" id="A0A1I8BRQ6"/>
<accession>A0A1I8BRQ6</accession>
<proteinExistence type="predicted"/>
<feature type="region of interest" description="Disordered" evidence="1">
    <location>
        <begin position="1"/>
        <end position="26"/>
    </location>
</feature>
<feature type="compositionally biased region" description="Basic residues" evidence="1">
    <location>
        <begin position="8"/>
        <end position="21"/>
    </location>
</feature>
<dbReference type="WBParaSite" id="MhA1_Contig484.frz3.gene20">
    <property type="protein sequence ID" value="MhA1_Contig484.frz3.gene20"/>
    <property type="gene ID" value="MhA1_Contig484.frz3.gene20"/>
</dbReference>
<sequence length="87" mass="10199">MPMTKIANKAKKTKNANKAKNTKNANKAKIMNVRLKLAELQKSRKRRLLPIDESSEMVEQQHRTEVYCVINRNMSSRIFQLELEKKN</sequence>
<evidence type="ECO:0000256" key="1">
    <source>
        <dbReference type="SAM" id="MobiDB-lite"/>
    </source>
</evidence>
<keyword evidence="2" id="KW-1185">Reference proteome</keyword>